<dbReference type="CDD" id="cd08432">
    <property type="entry name" value="PBP2_GcdR_TrpI_HvrB_AmpR_like"/>
    <property type="match status" value="1"/>
</dbReference>
<dbReference type="GO" id="GO:0006351">
    <property type="term" value="P:DNA-templated transcription"/>
    <property type="evidence" value="ECO:0007669"/>
    <property type="project" value="TreeGrafter"/>
</dbReference>
<dbReference type="Pfam" id="PF00126">
    <property type="entry name" value="HTH_1"/>
    <property type="match status" value="1"/>
</dbReference>
<evidence type="ECO:0000256" key="2">
    <source>
        <dbReference type="ARBA" id="ARBA00023015"/>
    </source>
</evidence>
<keyword evidence="4" id="KW-0804">Transcription</keyword>
<dbReference type="RefSeq" id="WP_176314337.1">
    <property type="nucleotide sequence ID" value="NZ_JANSLM010000039.1"/>
</dbReference>
<dbReference type="SUPFAM" id="SSF53850">
    <property type="entry name" value="Periplasmic binding protein-like II"/>
    <property type="match status" value="1"/>
</dbReference>
<evidence type="ECO:0000256" key="4">
    <source>
        <dbReference type="ARBA" id="ARBA00023163"/>
    </source>
</evidence>
<dbReference type="PANTHER" id="PTHR30537:SF74">
    <property type="entry name" value="HTH-TYPE TRANSCRIPTIONAL REGULATOR TRPI"/>
    <property type="match status" value="1"/>
</dbReference>
<dbReference type="PROSITE" id="PS50931">
    <property type="entry name" value="HTH_LYSR"/>
    <property type="match status" value="1"/>
</dbReference>
<keyword evidence="3" id="KW-0238">DNA-binding</keyword>
<evidence type="ECO:0000313" key="7">
    <source>
        <dbReference type="Proteomes" id="UP001246473"/>
    </source>
</evidence>
<sequence length="317" mass="35433">MTSLPPLRALQVFEAVGRCGGVAEAARRLGISAGAVSQQMKLLEDTLGLSLLQKDGKRLRLTTIGRQYHESCSAAFESLRVAHAEIERSKNVRNLSVSALPSLLSRWLASRVMEWQAQYPELSVYLDGTHTEPSPEGYEIDFRISYGDRVADVENAIELFRDSVVPVCSPRLLRANAPLTSPADILSYPLIAVDWLPKFASPPSWHDWFEANEVDCKRLHNPQHVFSLSSVAIQAAIDAHGFVLAQSSMICDDVAAGRLIIPFKRGLPLPWPYFLTWKKSAFDQPQCRSFHRWLLTRAKEQQQVNDQMLQVLGEAAP</sequence>
<dbReference type="Pfam" id="PF03466">
    <property type="entry name" value="LysR_substrate"/>
    <property type="match status" value="1"/>
</dbReference>
<dbReference type="PANTHER" id="PTHR30537">
    <property type="entry name" value="HTH-TYPE TRANSCRIPTIONAL REGULATOR"/>
    <property type="match status" value="1"/>
</dbReference>
<comment type="caution">
    <text evidence="6">The sequence shown here is derived from an EMBL/GenBank/DDBJ whole genome shotgun (WGS) entry which is preliminary data.</text>
</comment>
<keyword evidence="2" id="KW-0805">Transcription regulation</keyword>
<dbReference type="GO" id="GO:0043565">
    <property type="term" value="F:sequence-specific DNA binding"/>
    <property type="evidence" value="ECO:0007669"/>
    <property type="project" value="TreeGrafter"/>
</dbReference>
<dbReference type="EMBL" id="JANSLM010000039">
    <property type="protein sequence ID" value="MDT8844011.1"/>
    <property type="molecule type" value="Genomic_DNA"/>
</dbReference>
<dbReference type="InterPro" id="IPR058163">
    <property type="entry name" value="LysR-type_TF_proteobact-type"/>
</dbReference>
<evidence type="ECO:0000313" key="6">
    <source>
        <dbReference type="EMBL" id="MDT8844011.1"/>
    </source>
</evidence>
<dbReference type="InterPro" id="IPR005119">
    <property type="entry name" value="LysR_subst-bd"/>
</dbReference>
<protein>
    <submittedName>
        <fullName evidence="6">LysR substrate-binding domain-containing protein</fullName>
    </submittedName>
</protein>
<proteinExistence type="inferred from homology"/>
<dbReference type="SUPFAM" id="SSF46785">
    <property type="entry name" value="Winged helix' DNA-binding domain"/>
    <property type="match status" value="1"/>
</dbReference>
<dbReference type="InterPro" id="IPR036390">
    <property type="entry name" value="WH_DNA-bd_sf"/>
</dbReference>
<organism evidence="6 7">
    <name type="scientific">Paraburkholderia fungorum</name>
    <dbReference type="NCBI Taxonomy" id="134537"/>
    <lineage>
        <taxon>Bacteria</taxon>
        <taxon>Pseudomonadati</taxon>
        <taxon>Pseudomonadota</taxon>
        <taxon>Betaproteobacteria</taxon>
        <taxon>Burkholderiales</taxon>
        <taxon>Burkholderiaceae</taxon>
        <taxon>Paraburkholderia</taxon>
    </lineage>
</organism>
<evidence type="ECO:0000256" key="1">
    <source>
        <dbReference type="ARBA" id="ARBA00009437"/>
    </source>
</evidence>
<dbReference type="Gene3D" id="1.10.10.10">
    <property type="entry name" value="Winged helix-like DNA-binding domain superfamily/Winged helix DNA-binding domain"/>
    <property type="match status" value="1"/>
</dbReference>
<dbReference type="InterPro" id="IPR000847">
    <property type="entry name" value="LysR_HTH_N"/>
</dbReference>
<evidence type="ECO:0000259" key="5">
    <source>
        <dbReference type="PROSITE" id="PS50931"/>
    </source>
</evidence>
<dbReference type="GO" id="GO:0003700">
    <property type="term" value="F:DNA-binding transcription factor activity"/>
    <property type="evidence" value="ECO:0007669"/>
    <property type="project" value="InterPro"/>
</dbReference>
<comment type="similarity">
    <text evidence="1">Belongs to the LysR transcriptional regulatory family.</text>
</comment>
<feature type="domain" description="HTH lysR-type" evidence="5">
    <location>
        <begin position="5"/>
        <end position="62"/>
    </location>
</feature>
<dbReference type="Gene3D" id="3.40.190.10">
    <property type="entry name" value="Periplasmic binding protein-like II"/>
    <property type="match status" value="2"/>
</dbReference>
<evidence type="ECO:0000256" key="3">
    <source>
        <dbReference type="ARBA" id="ARBA00023125"/>
    </source>
</evidence>
<gene>
    <name evidence="6" type="ORF">ParKJ_42260</name>
</gene>
<reference evidence="6" key="1">
    <citation type="submission" date="2022-08" db="EMBL/GenBank/DDBJ databases">
        <authorList>
            <person name="Kim S.-J."/>
        </authorList>
    </citation>
    <scope>NUCLEOTIDE SEQUENCE</scope>
    <source>
        <strain evidence="6">KJ</strain>
    </source>
</reference>
<dbReference type="AlphaFoldDB" id="A0AAP5QIA7"/>
<dbReference type="Proteomes" id="UP001246473">
    <property type="component" value="Unassembled WGS sequence"/>
</dbReference>
<name>A0AAP5QIA7_9BURK</name>
<dbReference type="InterPro" id="IPR036388">
    <property type="entry name" value="WH-like_DNA-bd_sf"/>
</dbReference>
<accession>A0AAP5QIA7</accession>